<reference evidence="12 13" key="1">
    <citation type="journal article" date="2016" name="Nat. Commun.">
        <title>Ectomycorrhizal ecology is imprinted in the genome of the dominant symbiotic fungus Cenococcum geophilum.</title>
        <authorList>
            <consortium name="DOE Joint Genome Institute"/>
            <person name="Peter M."/>
            <person name="Kohler A."/>
            <person name="Ohm R.A."/>
            <person name="Kuo A."/>
            <person name="Krutzmann J."/>
            <person name="Morin E."/>
            <person name="Arend M."/>
            <person name="Barry K.W."/>
            <person name="Binder M."/>
            <person name="Choi C."/>
            <person name="Clum A."/>
            <person name="Copeland A."/>
            <person name="Grisel N."/>
            <person name="Haridas S."/>
            <person name="Kipfer T."/>
            <person name="LaButti K."/>
            <person name="Lindquist E."/>
            <person name="Lipzen A."/>
            <person name="Maire R."/>
            <person name="Meier B."/>
            <person name="Mihaltcheva S."/>
            <person name="Molinier V."/>
            <person name="Murat C."/>
            <person name="Poggeler S."/>
            <person name="Quandt C.A."/>
            <person name="Sperisen C."/>
            <person name="Tritt A."/>
            <person name="Tisserant E."/>
            <person name="Crous P.W."/>
            <person name="Henrissat B."/>
            <person name="Nehls U."/>
            <person name="Egli S."/>
            <person name="Spatafora J.W."/>
            <person name="Grigoriev I.V."/>
            <person name="Martin F.M."/>
        </authorList>
    </citation>
    <scope>NUCLEOTIDE SEQUENCE [LARGE SCALE GENOMIC DNA]</scope>
    <source>
        <strain evidence="12 13">CBS 207.34</strain>
    </source>
</reference>
<dbReference type="InterPro" id="IPR036259">
    <property type="entry name" value="MFS_trans_sf"/>
</dbReference>
<evidence type="ECO:0000259" key="11">
    <source>
        <dbReference type="PROSITE" id="PS50850"/>
    </source>
</evidence>
<accession>A0A8E2ENR5</accession>
<evidence type="ECO:0000256" key="3">
    <source>
        <dbReference type="ARBA" id="ARBA00022448"/>
    </source>
</evidence>
<keyword evidence="4" id="KW-1003">Cell membrane</keyword>
<proteinExistence type="inferred from homology"/>
<dbReference type="PANTHER" id="PTHR23501">
    <property type="entry name" value="MAJOR FACILITATOR SUPERFAMILY"/>
    <property type="match status" value="1"/>
</dbReference>
<dbReference type="SUPFAM" id="SSF103473">
    <property type="entry name" value="MFS general substrate transporter"/>
    <property type="match status" value="1"/>
</dbReference>
<protein>
    <submittedName>
        <fullName evidence="12">Major facilitator superfamily transporter</fullName>
    </submittedName>
</protein>
<evidence type="ECO:0000256" key="2">
    <source>
        <dbReference type="ARBA" id="ARBA00007520"/>
    </source>
</evidence>
<dbReference type="FunFam" id="1.20.1250.20:FF:000489">
    <property type="entry name" value="MFS general substrate transporter"/>
    <property type="match status" value="1"/>
</dbReference>
<sequence length="566" mass="59662">MSSTLGAMEQDKNSTAELTLQAEDEKLKSSGSSTNDGEDQEQQGAALERVVSSPYPSSFKLVVILAAVALSVFLVALDMTIVATAIPRITDEFKSLQDVGWYGSAFFLTVAAFQSTWGKAYKYFPLKPVFLLSVLVFEIGSLICAVAQDSKTLIVGRAIAGAGGAGIASGAYIILGFSAPPDKVAAMTGILGATFAIASVAGPLLGGVFTDKLSWRWCFYINLPIGGVSAVAIMVFFQTPKQAKPTEATWREKILQMDLFGTFTLMGAVVCFLLALQWGGITKAWGSADVIGTLVGFGLILTIFVALEIYLDERALIVPRLVKNRTIAFNLAFQLFNNGAFFVLLYYLPIYFQVVSGVSAAQSGVRNIPYIVGISLFSIVSGVIITVTGEYQALMILGATLSTIGAGLVFTLDVGSPASKWIGYQIIGGIGAGLSMQIPVIVGQAVVQPADLPSVSALTLFFQTLAGALFISVSQSIFANTLVKAVARNVKGLDPGFVVSTGATELRKAIPDPTQLAGAIKSYMEGLQDAYILSIALAGVAVVVSLAILLFDRRTLKGVKMPTGAV</sequence>
<evidence type="ECO:0000256" key="9">
    <source>
        <dbReference type="SAM" id="MobiDB-lite"/>
    </source>
</evidence>
<feature type="transmembrane region" description="Helical" evidence="10">
    <location>
        <begin position="99"/>
        <end position="117"/>
    </location>
</feature>
<keyword evidence="7 10" id="KW-0472">Membrane</keyword>
<evidence type="ECO:0000256" key="4">
    <source>
        <dbReference type="ARBA" id="ARBA00022475"/>
    </source>
</evidence>
<feature type="transmembrane region" description="Helical" evidence="10">
    <location>
        <begin position="368"/>
        <end position="387"/>
    </location>
</feature>
<dbReference type="GO" id="GO:0005886">
    <property type="term" value="C:plasma membrane"/>
    <property type="evidence" value="ECO:0007669"/>
    <property type="project" value="UniProtKB-SubCell"/>
</dbReference>
<keyword evidence="8" id="KW-0325">Glycoprotein</keyword>
<dbReference type="InterPro" id="IPR020846">
    <property type="entry name" value="MFS_dom"/>
</dbReference>
<feature type="transmembrane region" description="Helical" evidence="10">
    <location>
        <begin position="455"/>
        <end position="478"/>
    </location>
</feature>
<feature type="transmembrane region" description="Helical" evidence="10">
    <location>
        <begin position="258"/>
        <end position="278"/>
    </location>
</feature>
<dbReference type="GO" id="GO:0022857">
    <property type="term" value="F:transmembrane transporter activity"/>
    <property type="evidence" value="ECO:0007669"/>
    <property type="project" value="InterPro"/>
</dbReference>
<evidence type="ECO:0000256" key="5">
    <source>
        <dbReference type="ARBA" id="ARBA00022692"/>
    </source>
</evidence>
<feature type="region of interest" description="Disordered" evidence="9">
    <location>
        <begin position="1"/>
        <end position="45"/>
    </location>
</feature>
<feature type="transmembrane region" description="Helical" evidence="10">
    <location>
        <begin position="61"/>
        <end position="87"/>
    </location>
</feature>
<gene>
    <name evidence="12" type="ORF">AOQ84DRAFT_393221</name>
</gene>
<comment type="similarity">
    <text evidence="2">Belongs to the major facilitator superfamily. TCR/Tet family.</text>
</comment>
<dbReference type="InterPro" id="IPR011701">
    <property type="entry name" value="MFS"/>
</dbReference>
<dbReference type="EMBL" id="KV751011">
    <property type="protein sequence ID" value="OCL02050.1"/>
    <property type="molecule type" value="Genomic_DNA"/>
</dbReference>
<dbReference type="FunFam" id="1.20.1720.10:FF:000012">
    <property type="entry name" value="MFS toxin efflux pump (AflT)"/>
    <property type="match status" value="1"/>
</dbReference>
<dbReference type="Proteomes" id="UP000250140">
    <property type="component" value="Unassembled WGS sequence"/>
</dbReference>
<keyword evidence="3" id="KW-0813">Transport</keyword>
<feature type="transmembrane region" description="Helical" evidence="10">
    <location>
        <begin position="327"/>
        <end position="348"/>
    </location>
</feature>
<dbReference type="Gene3D" id="1.20.1250.20">
    <property type="entry name" value="MFS general substrate transporter like domains"/>
    <property type="match status" value="1"/>
</dbReference>
<dbReference type="OrthoDB" id="10021397at2759"/>
<name>A0A8E2ENR5_9PEZI</name>
<dbReference type="AlphaFoldDB" id="A0A8E2ENR5"/>
<feature type="transmembrane region" description="Helical" evidence="10">
    <location>
        <begin position="394"/>
        <end position="415"/>
    </location>
</feature>
<dbReference type="PANTHER" id="PTHR23501:SF177">
    <property type="entry name" value="MAJOR FACILITATOR SUPERFAMILY (MFS) PROFILE DOMAIN-CONTAINING PROTEIN-RELATED"/>
    <property type="match status" value="1"/>
</dbReference>
<dbReference type="Gene3D" id="1.20.1720.10">
    <property type="entry name" value="Multidrug resistance protein D"/>
    <property type="match status" value="1"/>
</dbReference>
<keyword evidence="13" id="KW-1185">Reference proteome</keyword>
<evidence type="ECO:0000313" key="12">
    <source>
        <dbReference type="EMBL" id="OCL02050.1"/>
    </source>
</evidence>
<keyword evidence="5 10" id="KW-0812">Transmembrane</keyword>
<evidence type="ECO:0000256" key="7">
    <source>
        <dbReference type="ARBA" id="ARBA00023136"/>
    </source>
</evidence>
<dbReference type="Pfam" id="PF07690">
    <property type="entry name" value="MFS_1"/>
    <property type="match status" value="1"/>
</dbReference>
<dbReference type="PROSITE" id="PS50850">
    <property type="entry name" value="MFS"/>
    <property type="match status" value="1"/>
</dbReference>
<keyword evidence="6 10" id="KW-1133">Transmembrane helix</keyword>
<dbReference type="FunFam" id="1.20.1250.20:FF:000196">
    <property type="entry name" value="MFS toxin efflux pump (AflT)"/>
    <property type="match status" value="1"/>
</dbReference>
<feature type="transmembrane region" description="Helical" evidence="10">
    <location>
        <begin position="184"/>
        <end position="205"/>
    </location>
</feature>
<comment type="subcellular location">
    <subcellularLocation>
        <location evidence="1">Cell membrane</location>
        <topology evidence="1">Multi-pass membrane protein</topology>
    </subcellularLocation>
</comment>
<evidence type="ECO:0000256" key="1">
    <source>
        <dbReference type="ARBA" id="ARBA00004651"/>
    </source>
</evidence>
<evidence type="ECO:0000313" key="13">
    <source>
        <dbReference type="Proteomes" id="UP000250140"/>
    </source>
</evidence>
<feature type="transmembrane region" description="Helical" evidence="10">
    <location>
        <begin position="421"/>
        <end position="443"/>
    </location>
</feature>
<organism evidence="12 13">
    <name type="scientific">Glonium stellatum</name>
    <dbReference type="NCBI Taxonomy" id="574774"/>
    <lineage>
        <taxon>Eukaryota</taxon>
        <taxon>Fungi</taxon>
        <taxon>Dikarya</taxon>
        <taxon>Ascomycota</taxon>
        <taxon>Pezizomycotina</taxon>
        <taxon>Dothideomycetes</taxon>
        <taxon>Pleosporomycetidae</taxon>
        <taxon>Gloniales</taxon>
        <taxon>Gloniaceae</taxon>
        <taxon>Glonium</taxon>
    </lineage>
</organism>
<feature type="domain" description="Major facilitator superfamily (MFS) profile" evidence="11">
    <location>
        <begin position="64"/>
        <end position="556"/>
    </location>
</feature>
<feature type="transmembrane region" description="Helical" evidence="10">
    <location>
        <begin position="217"/>
        <end position="237"/>
    </location>
</feature>
<feature type="transmembrane region" description="Helical" evidence="10">
    <location>
        <begin position="154"/>
        <end position="177"/>
    </location>
</feature>
<dbReference type="CDD" id="cd17502">
    <property type="entry name" value="MFS_Azr1_MDR_like"/>
    <property type="match status" value="1"/>
</dbReference>
<feature type="transmembrane region" description="Helical" evidence="10">
    <location>
        <begin position="290"/>
        <end position="311"/>
    </location>
</feature>
<evidence type="ECO:0000256" key="8">
    <source>
        <dbReference type="ARBA" id="ARBA00023180"/>
    </source>
</evidence>
<feature type="transmembrane region" description="Helical" evidence="10">
    <location>
        <begin position="129"/>
        <end position="148"/>
    </location>
</feature>
<evidence type="ECO:0000256" key="6">
    <source>
        <dbReference type="ARBA" id="ARBA00022989"/>
    </source>
</evidence>
<evidence type="ECO:0000256" key="10">
    <source>
        <dbReference type="SAM" id="Phobius"/>
    </source>
</evidence>
<feature type="transmembrane region" description="Helical" evidence="10">
    <location>
        <begin position="530"/>
        <end position="551"/>
    </location>
</feature>